<dbReference type="RefSeq" id="WP_057861088.1">
    <property type="nucleotide sequence ID" value="NZ_LLYB01000096.1"/>
</dbReference>
<proteinExistence type="predicted"/>
<dbReference type="OrthoDB" id="653560at2"/>
<gene>
    <name evidence="1" type="ORF">CQ14_38035</name>
</gene>
<evidence type="ECO:0000313" key="2">
    <source>
        <dbReference type="Proteomes" id="UP000051660"/>
    </source>
</evidence>
<accession>A0A0R3MGI6</accession>
<protein>
    <submittedName>
        <fullName evidence="1">Uncharacterized protein</fullName>
    </submittedName>
</protein>
<dbReference type="EMBL" id="LLYB01000096">
    <property type="protein sequence ID" value="KRR19348.1"/>
    <property type="molecule type" value="Genomic_DNA"/>
</dbReference>
<reference evidence="1 2" key="1">
    <citation type="submission" date="2014-03" db="EMBL/GenBank/DDBJ databases">
        <title>Bradyrhizobium valentinum sp. nov., isolated from effective nodules of Lupinus mariae-josephae, a lupine endemic of basic-lime soils in Eastern Spain.</title>
        <authorList>
            <person name="Duran D."/>
            <person name="Rey L."/>
            <person name="Navarro A."/>
            <person name="Busquets A."/>
            <person name="Imperial J."/>
            <person name="Ruiz-Argueso T."/>
        </authorList>
    </citation>
    <scope>NUCLEOTIDE SEQUENCE [LARGE SCALE GENOMIC DNA]</scope>
    <source>
        <strain evidence="1 2">CCBAU 23086</strain>
    </source>
</reference>
<dbReference type="Proteomes" id="UP000051660">
    <property type="component" value="Unassembled WGS sequence"/>
</dbReference>
<evidence type="ECO:0000313" key="1">
    <source>
        <dbReference type="EMBL" id="KRR19348.1"/>
    </source>
</evidence>
<name>A0A0R3MGI6_9BRAD</name>
<sequence>MFFTPPLDEITRVMTAKGYKLYKGQKKGERGLNLVGIRRKTASPDKFDDTIAVFFLIPGAADVMYFSITTDPSPHYLKHPVNSAGTAILKEGQYIDTHKVSMHSPASGNKHMAVCQRLGKVTVFRDKNKDGKLDFVNPQSGMFGINIHKGPLNGNWDTRNPNYSAGCQVFADADDFKIFLDRCKKEAADVKNVFSYTLLNESDF</sequence>
<dbReference type="AlphaFoldDB" id="A0A0R3MGI6"/>
<organism evidence="1 2">
    <name type="scientific">Bradyrhizobium lablabi</name>
    <dbReference type="NCBI Taxonomy" id="722472"/>
    <lineage>
        <taxon>Bacteria</taxon>
        <taxon>Pseudomonadati</taxon>
        <taxon>Pseudomonadota</taxon>
        <taxon>Alphaproteobacteria</taxon>
        <taxon>Hyphomicrobiales</taxon>
        <taxon>Nitrobacteraceae</taxon>
        <taxon>Bradyrhizobium</taxon>
    </lineage>
</organism>
<comment type="caution">
    <text evidence="1">The sequence shown here is derived from an EMBL/GenBank/DDBJ whole genome shotgun (WGS) entry which is preliminary data.</text>
</comment>